<evidence type="ECO:0000256" key="2">
    <source>
        <dbReference type="ARBA" id="ARBA00022614"/>
    </source>
</evidence>
<dbReference type="AlphaFoldDB" id="A0AAW1Q7U4"/>
<dbReference type="SUPFAM" id="SSF52058">
    <property type="entry name" value="L domain-like"/>
    <property type="match status" value="2"/>
</dbReference>
<evidence type="ECO:0000313" key="5">
    <source>
        <dbReference type="EMBL" id="KAK9817027.1"/>
    </source>
</evidence>
<comment type="caution">
    <text evidence="5">The sequence shown here is derived from an EMBL/GenBank/DDBJ whole genome shotgun (WGS) entry which is preliminary data.</text>
</comment>
<keyword evidence="3" id="KW-0677">Repeat</keyword>
<organism evidence="5 6">
    <name type="scientific">[Myrmecia] bisecta</name>
    <dbReference type="NCBI Taxonomy" id="41462"/>
    <lineage>
        <taxon>Eukaryota</taxon>
        <taxon>Viridiplantae</taxon>
        <taxon>Chlorophyta</taxon>
        <taxon>core chlorophytes</taxon>
        <taxon>Trebouxiophyceae</taxon>
        <taxon>Trebouxiales</taxon>
        <taxon>Trebouxiaceae</taxon>
        <taxon>Myrmecia</taxon>
    </lineage>
</organism>
<feature type="domain" description="Disease resistance R13L4/SHOC-2-like LRR" evidence="4">
    <location>
        <begin position="423"/>
        <end position="524"/>
    </location>
</feature>
<keyword evidence="2" id="KW-0433">Leucine-rich repeat</keyword>
<dbReference type="InterPro" id="IPR032675">
    <property type="entry name" value="LRR_dom_sf"/>
</dbReference>
<comment type="subcellular location">
    <subcellularLocation>
        <location evidence="1">Cytoplasm</location>
        <location evidence="1">Cytoskeleton</location>
        <location evidence="1">Cilium axoneme</location>
    </subcellularLocation>
</comment>
<dbReference type="Pfam" id="PF13855">
    <property type="entry name" value="LRR_8"/>
    <property type="match status" value="1"/>
</dbReference>
<dbReference type="GO" id="GO:0005615">
    <property type="term" value="C:extracellular space"/>
    <property type="evidence" value="ECO:0007669"/>
    <property type="project" value="TreeGrafter"/>
</dbReference>
<evidence type="ECO:0000259" key="4">
    <source>
        <dbReference type="Pfam" id="PF23598"/>
    </source>
</evidence>
<dbReference type="SMART" id="SM00364">
    <property type="entry name" value="LRR_BAC"/>
    <property type="match status" value="7"/>
</dbReference>
<proteinExistence type="predicted"/>
<dbReference type="InterPro" id="IPR055414">
    <property type="entry name" value="LRR_R13L4/SHOC2-like"/>
</dbReference>
<protein>
    <recommendedName>
        <fullName evidence="4">Disease resistance R13L4/SHOC-2-like LRR domain-containing protein</fullName>
    </recommendedName>
</protein>
<dbReference type="GO" id="GO:0005930">
    <property type="term" value="C:axoneme"/>
    <property type="evidence" value="ECO:0007669"/>
    <property type="project" value="UniProtKB-SubCell"/>
</dbReference>
<dbReference type="Gene3D" id="3.80.10.10">
    <property type="entry name" value="Ribonuclease Inhibitor"/>
    <property type="match status" value="4"/>
</dbReference>
<dbReference type="FunFam" id="3.80.10.10:FF:000116">
    <property type="entry name" value="Leucine-rich repeat-containing protein 40"/>
    <property type="match status" value="1"/>
</dbReference>
<dbReference type="PANTHER" id="PTHR45712">
    <property type="entry name" value="AGAP008170-PA"/>
    <property type="match status" value="1"/>
</dbReference>
<evidence type="ECO:0000313" key="6">
    <source>
        <dbReference type="Proteomes" id="UP001489004"/>
    </source>
</evidence>
<evidence type="ECO:0000256" key="1">
    <source>
        <dbReference type="ARBA" id="ARBA00004430"/>
    </source>
</evidence>
<evidence type="ECO:0000256" key="3">
    <source>
        <dbReference type="ARBA" id="ARBA00022737"/>
    </source>
</evidence>
<keyword evidence="6" id="KW-1185">Reference proteome</keyword>
<reference evidence="5 6" key="1">
    <citation type="journal article" date="2024" name="Nat. Commun.">
        <title>Phylogenomics reveals the evolutionary origins of lichenization in chlorophyte algae.</title>
        <authorList>
            <person name="Puginier C."/>
            <person name="Libourel C."/>
            <person name="Otte J."/>
            <person name="Skaloud P."/>
            <person name="Haon M."/>
            <person name="Grisel S."/>
            <person name="Petersen M."/>
            <person name="Berrin J.G."/>
            <person name="Delaux P.M."/>
            <person name="Dal Grande F."/>
            <person name="Keller J."/>
        </authorList>
    </citation>
    <scope>NUCLEOTIDE SEQUENCE [LARGE SCALE GENOMIC DNA]</scope>
    <source>
        <strain evidence="5 6">SAG 2043</strain>
    </source>
</reference>
<dbReference type="InterPro" id="IPR001611">
    <property type="entry name" value="Leu-rich_rpt"/>
</dbReference>
<accession>A0AAW1Q7U4</accession>
<gene>
    <name evidence="5" type="ORF">WJX72_008577</name>
</gene>
<dbReference type="InterPro" id="IPR003591">
    <property type="entry name" value="Leu-rich_rpt_typical-subtyp"/>
</dbReference>
<dbReference type="Pfam" id="PF23598">
    <property type="entry name" value="LRR_14"/>
    <property type="match status" value="1"/>
</dbReference>
<dbReference type="PANTHER" id="PTHR45712:SF22">
    <property type="entry name" value="INSULIN-LIKE GROWTH FACTOR-BINDING PROTEIN COMPLEX ACID LABILE SUBUNIT"/>
    <property type="match status" value="1"/>
</dbReference>
<dbReference type="EMBL" id="JALJOR010000005">
    <property type="protein sequence ID" value="KAK9817027.1"/>
    <property type="molecule type" value="Genomic_DNA"/>
</dbReference>
<dbReference type="Proteomes" id="UP001489004">
    <property type="component" value="Unassembled WGS sequence"/>
</dbReference>
<dbReference type="SMART" id="SM00369">
    <property type="entry name" value="LRR_TYP"/>
    <property type="match status" value="12"/>
</dbReference>
<dbReference type="PROSITE" id="PS51450">
    <property type="entry name" value="LRR"/>
    <property type="match status" value="2"/>
</dbReference>
<dbReference type="InterPro" id="IPR050333">
    <property type="entry name" value="SLRP"/>
</dbReference>
<name>A0AAW1Q7U4_9CHLO</name>
<sequence>MSVAIRKCIAAGRSTGTINLDGKGLQEVPTALFDPEEVIPGTEPVKWWEVAALTRVVLSHNQLAQLTAAVALAEHLTVLDLSHNQLTSLPEELGTLAALKLLDVSNNRLQQLPDCIAGLPSLVRLACTCNTLGALPAQLGEQQRALAELAACDNALHDLPEGLSMCSSLSVLHVEGNSLSSLQPRVLQGLLSLRDFNIARNRLSGQLSADVGALAKLEILNLKENKLTALPASLARCTNLVELHAGFNALASLPGEIGMLSKLRVLDVRNNLLRSLPAAMCTLSLSLLDLQNNALARSVFGAGETEVAREEAQKLSLAAQGSGSQAAPLLLKGMGLTEVPAEAWQAASALGKLDLSDNRIQRLSVDQLACCTRLTVLLLHDNPLLHWPLPGIPGLLGRLAELSLARTAMPAIPADPFACCAASLQSLDLSGCLAVRQLPSGSLAKLQVLQHLKLASAQLTHLPADVPTLTTLRTLDISNNQIAEVPERVTQLTRLEQLNLCNNDVAGLPARMGLMVDHLRVLQLDGCRIRSIRRPILDRGTRAVLEYLRDRIPA</sequence>
<dbReference type="PRINTS" id="PR00019">
    <property type="entry name" value="LEURICHRPT"/>
</dbReference>